<reference evidence="1 2" key="1">
    <citation type="journal article" date="2023" name="ACS Omega">
        <title>Identification of the Neoaspergillic Acid Biosynthesis Gene Cluster by Establishing an In Vitro CRISPR-Ribonucleoprotein Genetic System in Aspergillus melleus.</title>
        <authorList>
            <person name="Yuan B."/>
            <person name="Grau M.F."/>
            <person name="Murata R.M."/>
            <person name="Torok T."/>
            <person name="Venkateswaran K."/>
            <person name="Stajich J.E."/>
            <person name="Wang C.C.C."/>
        </authorList>
    </citation>
    <scope>NUCLEOTIDE SEQUENCE [LARGE SCALE GENOMIC DNA]</scope>
    <source>
        <strain evidence="1 2">IMV 1140</strain>
    </source>
</reference>
<organism evidence="1 2">
    <name type="scientific">Aspergillus melleus</name>
    <dbReference type="NCBI Taxonomy" id="138277"/>
    <lineage>
        <taxon>Eukaryota</taxon>
        <taxon>Fungi</taxon>
        <taxon>Dikarya</taxon>
        <taxon>Ascomycota</taxon>
        <taxon>Pezizomycotina</taxon>
        <taxon>Eurotiomycetes</taxon>
        <taxon>Eurotiomycetidae</taxon>
        <taxon>Eurotiales</taxon>
        <taxon>Aspergillaceae</taxon>
        <taxon>Aspergillus</taxon>
        <taxon>Aspergillus subgen. Circumdati</taxon>
    </lineage>
</organism>
<name>A0ACC3B6Q3_9EURO</name>
<accession>A0ACC3B6Q3</accession>
<protein>
    <submittedName>
        <fullName evidence="1">Uncharacterized protein</fullName>
    </submittedName>
</protein>
<comment type="caution">
    <text evidence="1">The sequence shown here is derived from an EMBL/GenBank/DDBJ whole genome shotgun (WGS) entry which is preliminary data.</text>
</comment>
<evidence type="ECO:0000313" key="1">
    <source>
        <dbReference type="EMBL" id="KAK1146140.1"/>
    </source>
</evidence>
<gene>
    <name evidence="1" type="ORF">N8T08_003229</name>
</gene>
<proteinExistence type="predicted"/>
<sequence>MDLPSIMLPRGIEHGSRQASVFGIGVSFAVFIMVVIGLRLYVRISLINAIGVDDVLMVIGAIFTFGLSVASIIAAYHGTGRHVEDIPTPSLPPMLKAIYSTRLIYIVAMLFVKMSLLWFYLRLDRRRRMRWTVYCLMVFVIGISVSSFFVLAFSCYPPAMFWDVEGTVKGKCMSPGSQQAFYDANGILNIVTDIFIYLTPIPMLWGVKISGRKKTALFGIFGLGILAVAAGCVRYDYVRLLSNTADQYYYLADSLNWCSIEIYVAIFCGSAPALSVLIKTYAPRVFGSSYGRHDYEGDGHTPGNSSGQTPAQKLSGRSKDIWHKAKISGRRGLQDTTLTGSEEAIVPGDGIVLKTELRMDVMQRERENVEAAVADEATYKGKGVKQSV</sequence>
<dbReference type="EMBL" id="JAOPJF010000019">
    <property type="protein sequence ID" value="KAK1146140.1"/>
    <property type="molecule type" value="Genomic_DNA"/>
</dbReference>
<dbReference type="Proteomes" id="UP001177260">
    <property type="component" value="Unassembled WGS sequence"/>
</dbReference>
<keyword evidence="2" id="KW-1185">Reference proteome</keyword>
<evidence type="ECO:0000313" key="2">
    <source>
        <dbReference type="Proteomes" id="UP001177260"/>
    </source>
</evidence>